<dbReference type="Gene3D" id="1.25.10.10">
    <property type="entry name" value="Leucine-rich Repeat Variant"/>
    <property type="match status" value="1"/>
</dbReference>
<dbReference type="InterPro" id="IPR016024">
    <property type="entry name" value="ARM-type_fold"/>
</dbReference>
<protein>
    <recommendedName>
        <fullName evidence="7">Protein kinase domain-containing protein</fullName>
    </recommendedName>
</protein>
<dbReference type="PROSITE" id="PS00107">
    <property type="entry name" value="PROTEIN_KINASE_ATP"/>
    <property type="match status" value="1"/>
</dbReference>
<keyword evidence="9" id="KW-1185">Reference proteome</keyword>
<evidence type="ECO:0000256" key="4">
    <source>
        <dbReference type="ARBA" id="ARBA00022927"/>
    </source>
</evidence>
<dbReference type="Pfam" id="PF18806">
    <property type="entry name" value="Importin_rep_3"/>
    <property type="match status" value="1"/>
</dbReference>
<dbReference type="Gene3D" id="1.10.510.10">
    <property type="entry name" value="Transferase(Phosphotransferase) domain 1"/>
    <property type="match status" value="1"/>
</dbReference>
<dbReference type="PANTHER" id="PTHR12363">
    <property type="entry name" value="TRANSPORTIN 3 AND IMPORTIN 13"/>
    <property type="match status" value="1"/>
</dbReference>
<dbReference type="EMBL" id="JADGIZ020000001">
    <property type="protein sequence ID" value="KAL2920159.1"/>
    <property type="molecule type" value="Genomic_DNA"/>
</dbReference>
<evidence type="ECO:0000256" key="1">
    <source>
        <dbReference type="ARBA" id="ARBA00004123"/>
    </source>
</evidence>
<dbReference type="SMART" id="SM00220">
    <property type="entry name" value="S_TKc"/>
    <property type="match status" value="1"/>
</dbReference>
<dbReference type="InterPro" id="IPR040520">
    <property type="entry name" value="Importin_rep_3"/>
</dbReference>
<proteinExistence type="inferred from homology"/>
<evidence type="ECO:0000313" key="8">
    <source>
        <dbReference type="EMBL" id="KAL2920159.1"/>
    </source>
</evidence>
<dbReference type="InterPro" id="IPR000719">
    <property type="entry name" value="Prot_kinase_dom"/>
</dbReference>
<evidence type="ECO:0000256" key="2">
    <source>
        <dbReference type="ARBA" id="ARBA00007991"/>
    </source>
</evidence>
<keyword evidence="5" id="KW-0539">Nucleus</keyword>
<accession>A0ABR4NL24</accession>
<dbReference type="Pfam" id="PF24140">
    <property type="entry name" value="TPR_TNPO3_IPO13_3rd"/>
    <property type="match status" value="1"/>
</dbReference>
<dbReference type="InterPro" id="IPR057942">
    <property type="entry name" value="TPR_TNPO3_IPO13_3rd"/>
</dbReference>
<dbReference type="PANTHER" id="PTHR12363:SF33">
    <property type="entry name" value="IMPORTIN-13"/>
    <property type="match status" value="1"/>
</dbReference>
<dbReference type="InterPro" id="IPR011989">
    <property type="entry name" value="ARM-like"/>
</dbReference>
<evidence type="ECO:0000259" key="7">
    <source>
        <dbReference type="PROSITE" id="PS50011"/>
    </source>
</evidence>
<dbReference type="PROSITE" id="PS50011">
    <property type="entry name" value="PROTEIN_KINASE_DOM"/>
    <property type="match status" value="1"/>
</dbReference>
<dbReference type="InterPro" id="IPR051345">
    <property type="entry name" value="Importin_beta-like_NTR"/>
</dbReference>
<evidence type="ECO:0000256" key="5">
    <source>
        <dbReference type="ARBA" id="ARBA00023242"/>
    </source>
</evidence>
<dbReference type="Pfam" id="PF00069">
    <property type="entry name" value="Pkinase"/>
    <property type="match status" value="1"/>
</dbReference>
<dbReference type="SUPFAM" id="SSF48371">
    <property type="entry name" value="ARM repeat"/>
    <property type="match status" value="1"/>
</dbReference>
<keyword evidence="6" id="KW-0547">Nucleotide-binding</keyword>
<name>A0ABR4NL24_9FUNG</name>
<dbReference type="InterPro" id="IPR011009">
    <property type="entry name" value="Kinase-like_dom_sf"/>
</dbReference>
<keyword evidence="4" id="KW-0653">Protein transport</keyword>
<comment type="caution">
    <text evidence="8">The sequence shown here is derived from an EMBL/GenBank/DDBJ whole genome shotgun (WGS) entry which is preliminary data.</text>
</comment>
<evidence type="ECO:0000256" key="6">
    <source>
        <dbReference type="PROSITE-ProRule" id="PRU10141"/>
    </source>
</evidence>
<dbReference type="SUPFAM" id="SSF56112">
    <property type="entry name" value="Protein kinase-like (PK-like)"/>
    <property type="match status" value="1"/>
</dbReference>
<dbReference type="InterPro" id="IPR017441">
    <property type="entry name" value="Protein_kinase_ATP_BS"/>
</dbReference>
<dbReference type="Pfam" id="PF03810">
    <property type="entry name" value="IBN_N"/>
    <property type="match status" value="1"/>
</dbReference>
<keyword evidence="3" id="KW-0813">Transport</keyword>
<dbReference type="InterPro" id="IPR001494">
    <property type="entry name" value="Importin-beta_N"/>
</dbReference>
<keyword evidence="6" id="KW-0067">ATP-binding</keyword>
<sequence length="1289" mass="140679">MEDQVQVLQQALAHLHDPSSDAVTKKAAESLLLRFQASDGAWTASLVLLSTSDTNAQFFGSQTLCNKLRDSWATFPPQLVEDIQRALVEFASSPERSRWQWFLTAKAVQAFVMLVLRARPADPQTLIQDAVRLFGSKMSAAEAAGDTAAAIHFTKAMLETTALVPEEAGRIELPEPAKRRLMADIQSLSLPSMEISIAACSSQDSGVRKLAQRNIVSWLQNELLPVEALVQVLQTLLVLLDGGPDFEQTADAVAEVLSEHRLRRLTETVVTMALPALTSARMRERLAAAISEEDEGVARVICKMLAEMAENNTEYLWDHILEEHVQALLAMLLDIVSFPGFHGVDQNVSQLPFYFWFVFQEAVSQGIELLPADDRNPKSDAKEAVAMQLFQQLLERLCLQAQFPPAAELQSWKNEARDQFRSHRRECSETMLCCFYVLKTRALQLLVATLGNKISTQSRTEEIEAVIFALKACNEAVDSDESVFLPQVVQASTLQSINTICIQSDTTGQLRNTTLAFIGAYAEWLSRHPDCLPAVFEFLLASLSNARSHSAAASALREVCDLCRLSLAPYADQVINACLAVLPLPDPPSHGKIIESLSMVIQALPATDASPRLNMVLGGILTDLAAAIKQVHGPTATNEQRIAILCQLGYLRSCCHGAGPVGISIAALVDLVEPVPRPSQQEQEIGANIAHAIRITISTWPQDDQMVQGACAVLSQVARSRLPYLVDEGEPLLAFLLESFKATPQTCLLRALVTLSEYMCGVHEDRGDAIRQQLFMAVCTHLLVCFDSIVFLENHPDVVDEFVKLLQKYLSSHGTLVAAMDANVVTAVFATVFLQGLRLQERLAVTAVLKLLTEFVDAGFESSPVESVVKRVLSVSGPSILSGLVVALGGGQPRSLNDKIADVLFAFVAKFPSEARQGLTQCLAAPGFPTQHVSEQDKAKFVKAISRLMPSFEPLAGDESQQQQGQQTHPFFRPSSNLIMQLLQALFAAIAALLGRLRPAPTLAINQRRFTVVKQLGEGGFSFVYLAKERSTGAMFAIKRIRIQLPEQEERLRSEIAAHHAVDSPHVIKLLDSQTVLGPGGSIQEGLLLLPFYRGGTVQDLIDKLPPGEFLPMHRILRIAVDICKGLQAFHARSPPLAFRDLKPANILLDDSGRAVLMDLGSVALARVRISSRREAVALQELAAETVTAPFRAPELFDTPSDATITEATDVWALGCTIYAMGYRTSPFDGSQTAAVSGRVSFPANDPFGPQFRAVIEGIIQTQPASRPSVSQIEQLLTRLMGSISVGGM</sequence>
<evidence type="ECO:0000256" key="3">
    <source>
        <dbReference type="ARBA" id="ARBA00022448"/>
    </source>
</evidence>
<gene>
    <name evidence="8" type="ORF">HK105_200225</name>
</gene>
<evidence type="ECO:0000313" key="9">
    <source>
        <dbReference type="Proteomes" id="UP001527925"/>
    </source>
</evidence>
<comment type="subcellular location">
    <subcellularLocation>
        <location evidence="1">Nucleus</location>
    </subcellularLocation>
</comment>
<feature type="binding site" evidence="6">
    <location>
        <position position="1039"/>
    </location>
    <ligand>
        <name>ATP</name>
        <dbReference type="ChEBI" id="CHEBI:30616"/>
    </ligand>
</feature>
<comment type="similarity">
    <text evidence="2">Belongs to the importin beta family.</text>
</comment>
<organism evidence="8 9">
    <name type="scientific">Polyrhizophydium stewartii</name>
    <dbReference type="NCBI Taxonomy" id="2732419"/>
    <lineage>
        <taxon>Eukaryota</taxon>
        <taxon>Fungi</taxon>
        <taxon>Fungi incertae sedis</taxon>
        <taxon>Chytridiomycota</taxon>
        <taxon>Chytridiomycota incertae sedis</taxon>
        <taxon>Chytridiomycetes</taxon>
        <taxon>Rhizophydiales</taxon>
        <taxon>Rhizophydiales incertae sedis</taxon>
        <taxon>Polyrhizophydium</taxon>
    </lineage>
</organism>
<feature type="domain" description="Protein kinase" evidence="7">
    <location>
        <begin position="1010"/>
        <end position="1277"/>
    </location>
</feature>
<reference evidence="8 9" key="1">
    <citation type="submission" date="2023-09" db="EMBL/GenBank/DDBJ databases">
        <title>Pangenome analysis of Batrachochytrium dendrobatidis and related Chytrids.</title>
        <authorList>
            <person name="Yacoub M.N."/>
            <person name="Stajich J.E."/>
            <person name="James T.Y."/>
        </authorList>
    </citation>
    <scope>NUCLEOTIDE SEQUENCE [LARGE SCALE GENOMIC DNA]</scope>
    <source>
        <strain evidence="8 9">JEL0888</strain>
    </source>
</reference>
<dbReference type="Proteomes" id="UP001527925">
    <property type="component" value="Unassembled WGS sequence"/>
</dbReference>